<keyword evidence="3" id="KW-0560">Oxidoreductase</keyword>
<keyword evidence="4" id="KW-0812">Transmembrane</keyword>
<dbReference type="OrthoDB" id="417877at2759"/>
<feature type="domain" description="FAD-binding" evidence="5">
    <location>
        <begin position="9"/>
        <end position="178"/>
    </location>
</feature>
<dbReference type="SUPFAM" id="SSF51905">
    <property type="entry name" value="FAD/NAD(P)-binding domain"/>
    <property type="match status" value="1"/>
</dbReference>
<dbReference type="SUPFAM" id="SSF54373">
    <property type="entry name" value="FAD-linked reductases, C-terminal domain"/>
    <property type="match status" value="1"/>
</dbReference>
<dbReference type="Gene3D" id="3.50.50.60">
    <property type="entry name" value="FAD/NAD(P)-binding domain"/>
    <property type="match status" value="1"/>
</dbReference>
<protein>
    <submittedName>
        <fullName evidence="6">Salicylate hydroxylase</fullName>
    </submittedName>
</protein>
<keyword evidence="4" id="KW-0472">Membrane</keyword>
<dbReference type="PRINTS" id="PR00420">
    <property type="entry name" value="RNGMNOXGNASE"/>
</dbReference>
<dbReference type="GO" id="GO:0044550">
    <property type="term" value="P:secondary metabolite biosynthetic process"/>
    <property type="evidence" value="ECO:0007669"/>
    <property type="project" value="TreeGrafter"/>
</dbReference>
<dbReference type="Pfam" id="PF01494">
    <property type="entry name" value="FAD_binding_3"/>
    <property type="match status" value="2"/>
</dbReference>
<feature type="transmembrane region" description="Helical" evidence="4">
    <location>
        <begin position="7"/>
        <end position="28"/>
    </location>
</feature>
<keyword evidence="7" id="KW-1185">Reference proteome</keyword>
<dbReference type="Proteomes" id="UP000807469">
    <property type="component" value="Unassembled WGS sequence"/>
</dbReference>
<dbReference type="PANTHER" id="PTHR46720:SF3">
    <property type="entry name" value="FAD-BINDING DOMAIN-CONTAINING PROTEIN-RELATED"/>
    <property type="match status" value="1"/>
</dbReference>
<comment type="caution">
    <text evidence="6">The sequence shown here is derived from an EMBL/GenBank/DDBJ whole genome shotgun (WGS) entry which is preliminary data.</text>
</comment>
<reference evidence="6" key="1">
    <citation type="submission" date="2020-11" db="EMBL/GenBank/DDBJ databases">
        <authorList>
            <consortium name="DOE Joint Genome Institute"/>
            <person name="Ahrendt S."/>
            <person name="Riley R."/>
            <person name="Andreopoulos W."/>
            <person name="Labutti K."/>
            <person name="Pangilinan J."/>
            <person name="Ruiz-Duenas F.J."/>
            <person name="Barrasa J.M."/>
            <person name="Sanchez-Garcia M."/>
            <person name="Camarero S."/>
            <person name="Miyauchi S."/>
            <person name="Serrano A."/>
            <person name="Linde D."/>
            <person name="Babiker R."/>
            <person name="Drula E."/>
            <person name="Ayuso-Fernandez I."/>
            <person name="Pacheco R."/>
            <person name="Padilla G."/>
            <person name="Ferreira P."/>
            <person name="Barriuso J."/>
            <person name="Kellner H."/>
            <person name="Castanera R."/>
            <person name="Alfaro M."/>
            <person name="Ramirez L."/>
            <person name="Pisabarro A.G."/>
            <person name="Kuo A."/>
            <person name="Tritt A."/>
            <person name="Lipzen A."/>
            <person name="He G."/>
            <person name="Yan M."/>
            <person name="Ng V."/>
            <person name="Cullen D."/>
            <person name="Martin F."/>
            <person name="Rosso M.-N."/>
            <person name="Henrissat B."/>
            <person name="Hibbett D."/>
            <person name="Martinez A.T."/>
            <person name="Grigoriev I.V."/>
        </authorList>
    </citation>
    <scope>NUCLEOTIDE SEQUENCE</scope>
    <source>
        <strain evidence="6">CIRM-BRFM 674</strain>
    </source>
</reference>
<dbReference type="PANTHER" id="PTHR46720">
    <property type="entry name" value="HYDROXYLASE, PUTATIVE (AFU_ORTHOLOGUE AFUA_3G01460)-RELATED"/>
    <property type="match status" value="1"/>
</dbReference>
<evidence type="ECO:0000256" key="4">
    <source>
        <dbReference type="SAM" id="Phobius"/>
    </source>
</evidence>
<name>A0A9P5Z189_9AGAR</name>
<evidence type="ECO:0000256" key="3">
    <source>
        <dbReference type="ARBA" id="ARBA00023002"/>
    </source>
</evidence>
<keyword evidence="2" id="KW-0274">FAD</keyword>
<evidence type="ECO:0000256" key="2">
    <source>
        <dbReference type="ARBA" id="ARBA00022827"/>
    </source>
</evidence>
<dbReference type="InterPro" id="IPR002938">
    <property type="entry name" value="FAD-bd"/>
</dbReference>
<proteinExistence type="predicted"/>
<keyword evidence="1" id="KW-0285">Flavoprotein</keyword>
<organism evidence="6 7">
    <name type="scientific">Pholiota conissans</name>
    <dbReference type="NCBI Taxonomy" id="109636"/>
    <lineage>
        <taxon>Eukaryota</taxon>
        <taxon>Fungi</taxon>
        <taxon>Dikarya</taxon>
        <taxon>Basidiomycota</taxon>
        <taxon>Agaricomycotina</taxon>
        <taxon>Agaricomycetes</taxon>
        <taxon>Agaricomycetidae</taxon>
        <taxon>Agaricales</taxon>
        <taxon>Agaricineae</taxon>
        <taxon>Strophariaceae</taxon>
        <taxon>Pholiota</taxon>
    </lineage>
</organism>
<dbReference type="InterPro" id="IPR051104">
    <property type="entry name" value="FAD_monoxygenase"/>
</dbReference>
<dbReference type="GO" id="GO:0016491">
    <property type="term" value="F:oxidoreductase activity"/>
    <property type="evidence" value="ECO:0007669"/>
    <property type="project" value="UniProtKB-KW"/>
</dbReference>
<feature type="domain" description="FAD-binding" evidence="5">
    <location>
        <begin position="292"/>
        <end position="381"/>
    </location>
</feature>
<dbReference type="InterPro" id="IPR036188">
    <property type="entry name" value="FAD/NAD-bd_sf"/>
</dbReference>
<dbReference type="EMBL" id="MU155225">
    <property type="protein sequence ID" value="KAF9478843.1"/>
    <property type="molecule type" value="Genomic_DNA"/>
</dbReference>
<evidence type="ECO:0000259" key="5">
    <source>
        <dbReference type="Pfam" id="PF01494"/>
    </source>
</evidence>
<dbReference type="GO" id="GO:0071949">
    <property type="term" value="F:FAD binding"/>
    <property type="evidence" value="ECO:0007669"/>
    <property type="project" value="InterPro"/>
</dbReference>
<evidence type="ECO:0000313" key="7">
    <source>
        <dbReference type="Proteomes" id="UP000807469"/>
    </source>
</evidence>
<evidence type="ECO:0000313" key="6">
    <source>
        <dbReference type="EMBL" id="KAF9478843.1"/>
    </source>
</evidence>
<evidence type="ECO:0000256" key="1">
    <source>
        <dbReference type="ARBA" id="ARBA00022630"/>
    </source>
</evidence>
<sequence>MDTTPKLRLAIVGGGIGGLALAVALSHMKIDQEIQVDIYESAARITQVGAGITFWPRTWEILKDLGMEDDLVAYMNPGQELPSKMNPKLALCYRKSDGGHNIMISDMAFPGGSITFHRADVQQVLLKHISSRVRIYLSKRLASYHEFPDGIQLRFKDGESAICDMLIGADGINSVVRKGFLKKVYNLSEPEATEAVRPLWSGTVVYRSLIDSNAIRRSMPNHPTLGKPMTYCGKHKHIITYPVSQGRLINTLAFVSDPHAEAIHFEGPSIINPSLDNVSSFFKHWSKEVRCITDHMTKPSRWGVEMVRPLETYSVGRITLLGDAAHAMTTHLANGASQAIEDAYILAHILAKASTQGIFSPEKIGAIYSTIRQPFSNAVAKASLEQGRYYEFSTAEFEDVAEGDAVSQERLRGLAKEIHDRMEWMWNSSISGDVQSALSMA</sequence>
<gene>
    <name evidence="6" type="ORF">BDN70DRAFT_933030</name>
</gene>
<accession>A0A9P5Z189</accession>
<keyword evidence="4" id="KW-1133">Transmembrane helix</keyword>
<dbReference type="AlphaFoldDB" id="A0A9P5Z189"/>